<accession>A0A645HR44</accession>
<gene>
    <name evidence="1" type="ORF">SDC9_188248</name>
</gene>
<reference evidence="1" key="1">
    <citation type="submission" date="2019-08" db="EMBL/GenBank/DDBJ databases">
        <authorList>
            <person name="Kucharzyk K."/>
            <person name="Murdoch R.W."/>
            <person name="Higgins S."/>
            <person name="Loffler F."/>
        </authorList>
    </citation>
    <scope>NUCLEOTIDE SEQUENCE</scope>
</reference>
<name>A0A645HR44_9ZZZZ</name>
<evidence type="ECO:0000313" key="1">
    <source>
        <dbReference type="EMBL" id="MPN40709.1"/>
    </source>
</evidence>
<dbReference type="EMBL" id="VSSQ01097296">
    <property type="protein sequence ID" value="MPN40709.1"/>
    <property type="molecule type" value="Genomic_DNA"/>
</dbReference>
<sequence>MNVGFFIKARLQFHYHGDFFTVMRGMDHRVDDARVFCHTVDVDLYRQHARVERRLAQQFKNVLKGVIRVIQQHIALADCIKSVTEFLIVEPDVAQTRQRLINQVGFANVGEVNKVFEVMVTPAGNN</sequence>
<comment type="caution">
    <text evidence="1">The sequence shown here is derived from an EMBL/GenBank/DDBJ whole genome shotgun (WGS) entry which is preliminary data.</text>
</comment>
<protein>
    <submittedName>
        <fullName evidence="1">Uncharacterized protein</fullName>
    </submittedName>
</protein>
<proteinExistence type="predicted"/>
<organism evidence="1">
    <name type="scientific">bioreactor metagenome</name>
    <dbReference type="NCBI Taxonomy" id="1076179"/>
    <lineage>
        <taxon>unclassified sequences</taxon>
        <taxon>metagenomes</taxon>
        <taxon>ecological metagenomes</taxon>
    </lineage>
</organism>
<dbReference type="AlphaFoldDB" id="A0A645HR44"/>
<dbReference type="AntiFam" id="ANF00173">
    <property type="entry name" value="Shadow ORF (opposite ppk)"/>
</dbReference>